<proteinExistence type="inferred from homology"/>
<dbReference type="NCBIfam" id="TIGR00427">
    <property type="entry name" value="NAAT family transporter"/>
    <property type="match status" value="1"/>
</dbReference>
<dbReference type="GO" id="GO:0005886">
    <property type="term" value="C:plasma membrane"/>
    <property type="evidence" value="ECO:0007669"/>
    <property type="project" value="UniProtKB-SubCell"/>
</dbReference>
<feature type="transmembrane region" description="Helical" evidence="8">
    <location>
        <begin position="193"/>
        <end position="215"/>
    </location>
</feature>
<evidence type="ECO:0000256" key="4">
    <source>
        <dbReference type="ARBA" id="ARBA00022519"/>
    </source>
</evidence>
<accession>A0A502BM64</accession>
<reference evidence="9 10" key="1">
    <citation type="journal article" date="2003" name="Int. J. Syst. Evol. Microbiol.">
        <title>Towards a standardized format for the description of a novel species (of an established genus): Ochrobactrum gallinifaecis sp. nov.</title>
        <authorList>
            <person name="Kampfer P."/>
            <person name="Buczolits S."/>
            <person name="Albrecht A."/>
            <person name="Busse H.J."/>
            <person name="Stackebrandt E."/>
        </authorList>
    </citation>
    <scope>NUCLEOTIDE SEQUENCE [LARGE SCALE GENOMIC DNA]</scope>
    <source>
        <strain evidence="9 10">ISO 196</strain>
    </source>
</reference>
<sequence>MDLATELVKYVSIVVIGLLPIMNPLTTIPLYMSLTKRMSTENKRSQARKTSIYAFLILTVFMLLGNAIIKLFGISLPGIRVAGGIIIMILALRMIFSGEDTSSEVDSDPADIKKADLDYSFSPLAMPSLAGPGSIAVVMGFSSQIPSDHNIFGHIVIAIGVAIMSIIAYIALLSSNWIEKFLGDHGMQAVTKIMGFLLTCLAVQFLASGISQFVIDFSKTPGS</sequence>
<evidence type="ECO:0000256" key="5">
    <source>
        <dbReference type="ARBA" id="ARBA00022692"/>
    </source>
</evidence>
<dbReference type="NCBIfam" id="NF008228">
    <property type="entry name" value="PRK10995.1"/>
    <property type="match status" value="1"/>
</dbReference>
<feature type="transmembrane region" description="Helical" evidence="8">
    <location>
        <begin position="78"/>
        <end position="96"/>
    </location>
</feature>
<evidence type="ECO:0000313" key="9">
    <source>
        <dbReference type="EMBL" id="TPF75572.1"/>
    </source>
</evidence>
<feature type="transmembrane region" description="Helical" evidence="8">
    <location>
        <begin position="151"/>
        <end position="172"/>
    </location>
</feature>
<dbReference type="Proteomes" id="UP000315388">
    <property type="component" value="Unassembled WGS sequence"/>
</dbReference>
<dbReference type="PANTHER" id="PTHR33508:SF2">
    <property type="entry name" value="UPF0056 INNER MEMBRANE PROTEIN MARC"/>
    <property type="match status" value="1"/>
</dbReference>
<evidence type="ECO:0000256" key="7">
    <source>
        <dbReference type="ARBA" id="ARBA00023136"/>
    </source>
</evidence>
<evidence type="ECO:0000256" key="1">
    <source>
        <dbReference type="ARBA" id="ARBA00004429"/>
    </source>
</evidence>
<feature type="transmembrane region" description="Helical" evidence="8">
    <location>
        <begin position="52"/>
        <end position="72"/>
    </location>
</feature>
<comment type="caution">
    <text evidence="9">The sequence shown here is derived from an EMBL/GenBank/DDBJ whole genome shotgun (WGS) entry which is preliminary data.</text>
</comment>
<dbReference type="EMBL" id="VEWJ01000005">
    <property type="protein sequence ID" value="TPF75572.1"/>
    <property type="molecule type" value="Genomic_DNA"/>
</dbReference>
<keyword evidence="10" id="KW-1185">Reference proteome</keyword>
<dbReference type="RefSeq" id="WP_140905009.1">
    <property type="nucleotide sequence ID" value="NZ_JBHTMD010000013.1"/>
</dbReference>
<dbReference type="InterPro" id="IPR002771">
    <property type="entry name" value="Multi_antbiot-R_MarC"/>
</dbReference>
<keyword evidence="6 8" id="KW-1133">Transmembrane helix</keyword>
<name>A0A502BM64_9HYPH</name>
<keyword evidence="5 8" id="KW-0812">Transmembrane</keyword>
<dbReference type="AlphaFoldDB" id="A0A502BM64"/>
<gene>
    <name evidence="9" type="ORF">FHY56_09995</name>
</gene>
<keyword evidence="7 8" id="KW-0472">Membrane</keyword>
<evidence type="ECO:0000256" key="2">
    <source>
        <dbReference type="ARBA" id="ARBA00009784"/>
    </source>
</evidence>
<evidence type="ECO:0000256" key="6">
    <source>
        <dbReference type="ARBA" id="ARBA00022989"/>
    </source>
</evidence>
<evidence type="ECO:0000256" key="3">
    <source>
        <dbReference type="ARBA" id="ARBA00022475"/>
    </source>
</evidence>
<dbReference type="OrthoDB" id="21094at2"/>
<protein>
    <recommendedName>
        <fullName evidence="8">UPF0056 membrane protein</fullName>
    </recommendedName>
</protein>
<evidence type="ECO:0000313" key="10">
    <source>
        <dbReference type="Proteomes" id="UP000315388"/>
    </source>
</evidence>
<feature type="transmembrane region" description="Helical" evidence="8">
    <location>
        <begin position="117"/>
        <end position="139"/>
    </location>
</feature>
<dbReference type="Pfam" id="PF01914">
    <property type="entry name" value="MarC"/>
    <property type="match status" value="1"/>
</dbReference>
<comment type="similarity">
    <text evidence="2 8">Belongs to the UPF0056 (MarC) family.</text>
</comment>
<comment type="subcellular location">
    <subcellularLocation>
        <location evidence="1">Cell inner membrane</location>
        <topology evidence="1">Multi-pass membrane protein</topology>
    </subcellularLocation>
    <subcellularLocation>
        <location evidence="8">Cell membrane</location>
        <topology evidence="8">Multi-pass membrane protein</topology>
    </subcellularLocation>
</comment>
<organism evidence="9 10">
    <name type="scientific">Brucella gallinifaecis</name>
    <dbReference type="NCBI Taxonomy" id="215590"/>
    <lineage>
        <taxon>Bacteria</taxon>
        <taxon>Pseudomonadati</taxon>
        <taxon>Pseudomonadota</taxon>
        <taxon>Alphaproteobacteria</taxon>
        <taxon>Hyphomicrobiales</taxon>
        <taxon>Brucellaceae</taxon>
        <taxon>Brucella/Ochrobactrum group</taxon>
        <taxon>Brucella</taxon>
    </lineage>
</organism>
<keyword evidence="3" id="KW-1003">Cell membrane</keyword>
<keyword evidence="4" id="KW-0997">Cell inner membrane</keyword>
<dbReference type="PANTHER" id="PTHR33508">
    <property type="entry name" value="UPF0056 MEMBRANE PROTEIN YHCE"/>
    <property type="match status" value="1"/>
</dbReference>
<evidence type="ECO:0000256" key="8">
    <source>
        <dbReference type="RuleBase" id="RU362048"/>
    </source>
</evidence>
<feature type="transmembrane region" description="Helical" evidence="8">
    <location>
        <begin position="12"/>
        <end position="31"/>
    </location>
</feature>